<dbReference type="Pfam" id="PF01073">
    <property type="entry name" value="3Beta_HSD"/>
    <property type="match status" value="1"/>
</dbReference>
<dbReference type="SUPFAM" id="SSF51735">
    <property type="entry name" value="NAD(P)-binding Rossmann-fold domains"/>
    <property type="match status" value="1"/>
</dbReference>
<dbReference type="Proteomes" id="UP001189429">
    <property type="component" value="Unassembled WGS sequence"/>
</dbReference>
<dbReference type="Gene3D" id="3.40.50.720">
    <property type="entry name" value="NAD(P)-binding Rossmann-like Domain"/>
    <property type="match status" value="1"/>
</dbReference>
<sequence length="212" mass="23251">MEAPRHQVRHWRLARPGRCGGGHQGCRLRVAQRGSRGTIPPSGAIPRRERSWNCQRDFCVPEARGDEVGVLVVPVNYGFGPTSATDPDGATEEEMPSLPQATYVQEYAKTKAEAELLVREACSEGLLTIAVAPHQVYGPRDNLFLPNILEVSGLGKLRVFGPGRNRICFTHVELKQLVGAPPRSGITDEMEQVRLAANPEGLALLQKRLQIS</sequence>
<proteinExistence type="predicted"/>
<accession>A0ABN9TL35</accession>
<evidence type="ECO:0000313" key="3">
    <source>
        <dbReference type="Proteomes" id="UP001189429"/>
    </source>
</evidence>
<dbReference type="InterPro" id="IPR002225">
    <property type="entry name" value="3Beta_OHSteriod_DH/Estase"/>
</dbReference>
<keyword evidence="3" id="KW-1185">Reference proteome</keyword>
<evidence type="ECO:0000313" key="2">
    <source>
        <dbReference type="EMBL" id="CAK0846686.1"/>
    </source>
</evidence>
<reference evidence="2" key="1">
    <citation type="submission" date="2023-10" db="EMBL/GenBank/DDBJ databases">
        <authorList>
            <person name="Chen Y."/>
            <person name="Shah S."/>
            <person name="Dougan E. K."/>
            <person name="Thang M."/>
            <person name="Chan C."/>
        </authorList>
    </citation>
    <scope>NUCLEOTIDE SEQUENCE [LARGE SCALE GENOMIC DNA]</scope>
</reference>
<gene>
    <name evidence="2" type="ORF">PCOR1329_LOCUS40133</name>
</gene>
<dbReference type="InterPro" id="IPR036291">
    <property type="entry name" value="NAD(P)-bd_dom_sf"/>
</dbReference>
<feature type="domain" description="3-beta hydroxysteroid dehydrogenase/isomerase" evidence="1">
    <location>
        <begin position="100"/>
        <end position="155"/>
    </location>
</feature>
<dbReference type="EMBL" id="CAUYUJ010014839">
    <property type="protein sequence ID" value="CAK0846686.1"/>
    <property type="molecule type" value="Genomic_DNA"/>
</dbReference>
<evidence type="ECO:0000259" key="1">
    <source>
        <dbReference type="Pfam" id="PF01073"/>
    </source>
</evidence>
<protein>
    <recommendedName>
        <fullName evidence="1">3-beta hydroxysteroid dehydrogenase/isomerase domain-containing protein</fullName>
    </recommendedName>
</protein>
<name>A0ABN9TL35_9DINO</name>
<organism evidence="2 3">
    <name type="scientific">Prorocentrum cordatum</name>
    <dbReference type="NCBI Taxonomy" id="2364126"/>
    <lineage>
        <taxon>Eukaryota</taxon>
        <taxon>Sar</taxon>
        <taxon>Alveolata</taxon>
        <taxon>Dinophyceae</taxon>
        <taxon>Prorocentrales</taxon>
        <taxon>Prorocentraceae</taxon>
        <taxon>Prorocentrum</taxon>
    </lineage>
</organism>
<comment type="caution">
    <text evidence="2">The sequence shown here is derived from an EMBL/GenBank/DDBJ whole genome shotgun (WGS) entry which is preliminary data.</text>
</comment>